<keyword evidence="5" id="KW-0539">Nucleus</keyword>
<dbReference type="OMA" id="QRIIYMP"/>
<dbReference type="SUPFAM" id="SSF52540">
    <property type="entry name" value="P-loop containing nucleoside triphosphate hydrolases"/>
    <property type="match status" value="1"/>
</dbReference>
<dbReference type="FunFam" id="3.40.50.300:FF:001499">
    <property type="entry name" value="Origin recognition complex subunit 4, putative"/>
    <property type="match status" value="1"/>
</dbReference>
<proteinExistence type="inferred from homology"/>
<dbReference type="InterPro" id="IPR041664">
    <property type="entry name" value="AAA_16"/>
</dbReference>
<evidence type="ECO:0000256" key="5">
    <source>
        <dbReference type="ARBA" id="ARBA00023242"/>
    </source>
</evidence>
<comment type="subcellular location">
    <subcellularLocation>
        <location evidence="1">Nucleus</location>
    </subcellularLocation>
</comment>
<comment type="similarity">
    <text evidence="2">Belongs to the ORC4 family.</text>
</comment>
<dbReference type="InterPro" id="IPR027417">
    <property type="entry name" value="P-loop_NTPase"/>
</dbReference>
<dbReference type="PANTHER" id="PTHR12087">
    <property type="entry name" value="ORIGIN RECOGNITION COMPLEX SUBUNIT 4"/>
    <property type="match status" value="1"/>
</dbReference>
<dbReference type="InterPro" id="IPR016527">
    <property type="entry name" value="ORC4"/>
</dbReference>
<keyword evidence="4" id="KW-0238">DNA-binding</keyword>
<dbReference type="GO" id="GO:0003688">
    <property type="term" value="F:DNA replication origin binding"/>
    <property type="evidence" value="ECO:0007669"/>
    <property type="project" value="TreeGrafter"/>
</dbReference>
<dbReference type="EMBL" id="AOGT01001319">
    <property type="protein sequence ID" value="EMG47989.1"/>
    <property type="molecule type" value="Genomic_DNA"/>
</dbReference>
<dbReference type="AlphaFoldDB" id="M3JZZ9"/>
<evidence type="ECO:0000256" key="2">
    <source>
        <dbReference type="ARBA" id="ARBA00005334"/>
    </source>
</evidence>
<dbReference type="OrthoDB" id="343623at2759"/>
<evidence type="ECO:0000313" key="8">
    <source>
        <dbReference type="EMBL" id="EMG47989.1"/>
    </source>
</evidence>
<dbReference type="STRING" id="1245528.M3JZZ9"/>
<protein>
    <submittedName>
        <fullName evidence="8">Uncharacterized protein</fullName>
    </submittedName>
</protein>
<dbReference type="GO" id="GO:0005664">
    <property type="term" value="C:nuclear origin of replication recognition complex"/>
    <property type="evidence" value="ECO:0007669"/>
    <property type="project" value="TreeGrafter"/>
</dbReference>
<dbReference type="Proteomes" id="UP000011777">
    <property type="component" value="Unassembled WGS sequence"/>
</dbReference>
<sequence>MNDDPFQDTPDKSNHVTIDRGNVSIKHKLDPVYFDKSKLMKLAHSNESTATPTEEETDVIALENISEHDVEIVKSQIIRQLNGNFENLLKEPTLLEKYEEIRTTFERTVVDKESHSVIILGPRSSGKTSIVTKALNDLEKSHKNEFFPIYLNSCVQVDDKAALREIARQLDVKVKEDDSDYEDDEEEGSAPKKQVSFANFEAKSIHQTFANILSVLYANKYDNEDRMPLIFVIDEFENFAIDNTQTLLYNLLDLSQNSESPICVVGLTTKMTAKESLEKRVNSRFSQRVISLVYENSLESFWNSAKLNLELDKSVIDKLDNRAYGLEWNKHITRLYNKENSLLKKIVLRNYYTVKDHKKLNNECRVPVSKLCPEFPLIRDEYFKLTDQGDGGVQGLIGSLSDLELLLVIASARWIEKYDINSINFNLAYKEYQDMIKDSNIDQSAASTTFLESRFTSNIRVHQKVWSKKVLSNSWGSLYKLGILLDPRNDTTDKRGYNYSHNISKNLIVEENQMVLLDVTLDELNGILYDQHTFKKFVRL</sequence>
<keyword evidence="9" id="KW-1185">Reference proteome</keyword>
<reference evidence="8 9" key="1">
    <citation type="submission" date="2013-02" db="EMBL/GenBank/DDBJ databases">
        <title>Genome sequence of Candida maltosa Xu316, a potential industrial strain for xylitol and ethanol production.</title>
        <authorList>
            <person name="Yu J."/>
            <person name="Wang Q."/>
            <person name="Geng X."/>
            <person name="Bao W."/>
            <person name="He P."/>
            <person name="Cai J."/>
        </authorList>
    </citation>
    <scope>NUCLEOTIDE SEQUENCE [LARGE SCALE GENOMIC DNA]</scope>
    <source>
        <strain evidence="9">Xu316</strain>
    </source>
</reference>
<gene>
    <name evidence="8" type="ORF">G210_1525</name>
</gene>
<dbReference type="Gene3D" id="3.40.50.300">
    <property type="entry name" value="P-loop containing nucleotide triphosphate hydrolases"/>
    <property type="match status" value="1"/>
</dbReference>
<name>M3JZZ9_CANMX</name>
<organism evidence="8 9">
    <name type="scientific">Candida maltosa (strain Xu316)</name>
    <name type="common">Yeast</name>
    <dbReference type="NCBI Taxonomy" id="1245528"/>
    <lineage>
        <taxon>Eukaryota</taxon>
        <taxon>Fungi</taxon>
        <taxon>Dikarya</taxon>
        <taxon>Ascomycota</taxon>
        <taxon>Saccharomycotina</taxon>
        <taxon>Pichiomycetes</taxon>
        <taxon>Debaryomycetaceae</taxon>
        <taxon>Candida/Lodderomyces clade</taxon>
        <taxon>Candida</taxon>
    </lineage>
</organism>
<dbReference type="GO" id="GO:0006270">
    <property type="term" value="P:DNA replication initiation"/>
    <property type="evidence" value="ECO:0007669"/>
    <property type="project" value="TreeGrafter"/>
</dbReference>
<dbReference type="PANTHER" id="PTHR12087:SF0">
    <property type="entry name" value="ORIGIN RECOGNITION COMPLEX SUBUNIT 4"/>
    <property type="match status" value="1"/>
</dbReference>
<dbReference type="Pfam" id="PF14629">
    <property type="entry name" value="ORC4_C"/>
    <property type="match status" value="1"/>
</dbReference>
<comment type="caution">
    <text evidence="8">The sequence shown here is derived from an EMBL/GenBank/DDBJ whole genome shotgun (WGS) entry which is preliminary data.</text>
</comment>
<keyword evidence="3" id="KW-0235">DNA replication</keyword>
<feature type="domain" description="Origin recognition complex subunit 4 C-terminal" evidence="7">
    <location>
        <begin position="305"/>
        <end position="527"/>
    </location>
</feature>
<evidence type="ECO:0000256" key="3">
    <source>
        <dbReference type="ARBA" id="ARBA00022705"/>
    </source>
</evidence>
<accession>M3JZZ9</accession>
<feature type="domain" description="Orc1-like AAA ATPase" evidence="6">
    <location>
        <begin position="99"/>
        <end position="265"/>
    </location>
</feature>
<dbReference type="InterPro" id="IPR032705">
    <property type="entry name" value="ORC4_C"/>
</dbReference>
<dbReference type="HOGENOM" id="CLU_007115_4_1_1"/>
<dbReference type="Pfam" id="PF13191">
    <property type="entry name" value="AAA_16"/>
    <property type="match status" value="1"/>
</dbReference>
<evidence type="ECO:0000256" key="1">
    <source>
        <dbReference type="ARBA" id="ARBA00004123"/>
    </source>
</evidence>
<evidence type="ECO:0000259" key="6">
    <source>
        <dbReference type="Pfam" id="PF13191"/>
    </source>
</evidence>
<evidence type="ECO:0000313" key="9">
    <source>
        <dbReference type="Proteomes" id="UP000011777"/>
    </source>
</evidence>
<evidence type="ECO:0000256" key="4">
    <source>
        <dbReference type="ARBA" id="ARBA00023125"/>
    </source>
</evidence>
<evidence type="ECO:0000259" key="7">
    <source>
        <dbReference type="Pfam" id="PF14629"/>
    </source>
</evidence>
<dbReference type="eggNOG" id="KOG2228">
    <property type="taxonomic scope" value="Eukaryota"/>
</dbReference>